<dbReference type="Proteomes" id="UP000271098">
    <property type="component" value="Unassembled WGS sequence"/>
</dbReference>
<evidence type="ECO:0000313" key="3">
    <source>
        <dbReference type="WBParaSite" id="GPUH_0002166601-mRNA-1"/>
    </source>
</evidence>
<evidence type="ECO:0000313" key="1">
    <source>
        <dbReference type="EMBL" id="VDN38655.1"/>
    </source>
</evidence>
<reference evidence="3" key="1">
    <citation type="submission" date="2016-06" db="UniProtKB">
        <authorList>
            <consortium name="WormBaseParasite"/>
        </authorList>
    </citation>
    <scope>IDENTIFICATION</scope>
</reference>
<organism evidence="3">
    <name type="scientific">Gongylonema pulchrum</name>
    <dbReference type="NCBI Taxonomy" id="637853"/>
    <lineage>
        <taxon>Eukaryota</taxon>
        <taxon>Metazoa</taxon>
        <taxon>Ecdysozoa</taxon>
        <taxon>Nematoda</taxon>
        <taxon>Chromadorea</taxon>
        <taxon>Rhabditida</taxon>
        <taxon>Spirurina</taxon>
        <taxon>Spiruromorpha</taxon>
        <taxon>Spiruroidea</taxon>
        <taxon>Gongylonematidae</taxon>
        <taxon>Gongylonema</taxon>
    </lineage>
</organism>
<dbReference type="EMBL" id="UYRT01093107">
    <property type="protein sequence ID" value="VDN38655.1"/>
    <property type="molecule type" value="Genomic_DNA"/>
</dbReference>
<dbReference type="AlphaFoldDB" id="A0A183EKZ8"/>
<accession>A0A183EKZ8</accession>
<dbReference type="WBParaSite" id="GPUH_0002166601-mRNA-1">
    <property type="protein sequence ID" value="GPUH_0002166601-mRNA-1"/>
    <property type="gene ID" value="GPUH_0002166601"/>
</dbReference>
<gene>
    <name evidence="1" type="ORF">GPUH_LOCUS21640</name>
</gene>
<proteinExistence type="predicted"/>
<dbReference type="OrthoDB" id="5548448at2759"/>
<keyword evidence="2" id="KW-1185">Reference proteome</keyword>
<reference evidence="1 2" key="2">
    <citation type="submission" date="2018-11" db="EMBL/GenBank/DDBJ databases">
        <authorList>
            <consortium name="Pathogen Informatics"/>
        </authorList>
    </citation>
    <scope>NUCLEOTIDE SEQUENCE [LARGE SCALE GENOMIC DNA]</scope>
</reference>
<name>A0A183EKZ8_9BILA</name>
<evidence type="ECO:0000313" key="2">
    <source>
        <dbReference type="Proteomes" id="UP000271098"/>
    </source>
</evidence>
<sequence>MTTTGMEDNSASFMTEITEDFVTNVKQGFMDIRIVEQYINGCIDSPRSILTPPPVVPIVQIIGSVIAWCAIEHKWVIEGEGQIASPELMRTSIWCLTRLFSAIGLYTGPQFEDSLEVVARRLSPNLLSHAHGEQTARSTRLIPCLTAISVDHLPARRSLLAALARISTS</sequence>
<protein>
    <submittedName>
        <fullName evidence="3">Mediator of RNA polymerase II transcription subunit 23</fullName>
    </submittedName>
</protein>